<dbReference type="InterPro" id="IPR003317">
    <property type="entry name" value="Cyt-d_oxidase_su2"/>
</dbReference>
<dbReference type="Pfam" id="PF02322">
    <property type="entry name" value="Cyt_bd_oxida_II"/>
    <property type="match status" value="1"/>
</dbReference>
<dbReference type="Proteomes" id="UP000675880">
    <property type="component" value="Unassembled WGS sequence"/>
</dbReference>
<dbReference type="PANTHER" id="PTHR43141">
    <property type="entry name" value="CYTOCHROME BD2 SUBUNIT II"/>
    <property type="match status" value="1"/>
</dbReference>
<evidence type="ECO:0000256" key="3">
    <source>
        <dbReference type="ARBA" id="ARBA00022448"/>
    </source>
</evidence>
<evidence type="ECO:0000256" key="8">
    <source>
        <dbReference type="ARBA" id="ARBA00022982"/>
    </source>
</evidence>
<proteinExistence type="inferred from homology"/>
<comment type="subcellular location">
    <subcellularLocation>
        <location evidence="1">Cell membrane</location>
        <topology evidence="1">Multi-pass membrane protein</topology>
    </subcellularLocation>
</comment>
<comment type="similarity">
    <text evidence="2">Belongs to the cytochrome ubiquinol oxidase subunit 2 family.</text>
</comment>
<evidence type="ECO:0000256" key="1">
    <source>
        <dbReference type="ARBA" id="ARBA00004651"/>
    </source>
</evidence>
<keyword evidence="10" id="KW-0408">Iron</keyword>
<keyword evidence="4" id="KW-1003">Cell membrane</keyword>
<keyword evidence="7" id="KW-0479">Metal-binding</keyword>
<feature type="transmembrane region" description="Helical" evidence="12">
    <location>
        <begin position="31"/>
        <end position="51"/>
    </location>
</feature>
<evidence type="ECO:0000256" key="2">
    <source>
        <dbReference type="ARBA" id="ARBA00007543"/>
    </source>
</evidence>
<organism evidence="13 14">
    <name type="scientific">Nitrospira defluvii</name>
    <dbReference type="NCBI Taxonomy" id="330214"/>
    <lineage>
        <taxon>Bacteria</taxon>
        <taxon>Pseudomonadati</taxon>
        <taxon>Nitrospirota</taxon>
        <taxon>Nitrospiria</taxon>
        <taxon>Nitrospirales</taxon>
        <taxon>Nitrospiraceae</taxon>
        <taxon>Nitrospira</taxon>
    </lineage>
</organism>
<evidence type="ECO:0000256" key="11">
    <source>
        <dbReference type="ARBA" id="ARBA00023136"/>
    </source>
</evidence>
<evidence type="ECO:0000313" key="14">
    <source>
        <dbReference type="Proteomes" id="UP000675880"/>
    </source>
</evidence>
<keyword evidence="9 12" id="KW-1133">Transmembrane helix</keyword>
<keyword evidence="13" id="KW-0560">Oxidoreductase</keyword>
<dbReference type="EMBL" id="CAJNBJ010000016">
    <property type="protein sequence ID" value="CAE6753145.1"/>
    <property type="molecule type" value="Genomic_DNA"/>
</dbReference>
<keyword evidence="3" id="KW-0813">Transport</keyword>
<protein>
    <submittedName>
        <fullName evidence="13">Cytochrome d ubiquinol oxidase subunit II</fullName>
        <ecNumber evidence="13">1.10.3.-</ecNumber>
    </submittedName>
</protein>
<evidence type="ECO:0000313" key="13">
    <source>
        <dbReference type="EMBL" id="CAE6753145.1"/>
    </source>
</evidence>
<evidence type="ECO:0000256" key="6">
    <source>
        <dbReference type="ARBA" id="ARBA00022692"/>
    </source>
</evidence>
<keyword evidence="8" id="KW-0249">Electron transport</keyword>
<feature type="transmembrane region" description="Helical" evidence="12">
    <location>
        <begin position="221"/>
        <end position="243"/>
    </location>
</feature>
<feature type="transmembrane region" description="Helical" evidence="12">
    <location>
        <begin position="160"/>
        <end position="180"/>
    </location>
</feature>
<accession>A0ABN7LMZ6</accession>
<dbReference type="PANTHER" id="PTHR43141:SF5">
    <property type="entry name" value="CYTOCHROME BD-I UBIQUINOL OXIDASE SUBUNIT 2"/>
    <property type="match status" value="1"/>
</dbReference>
<name>A0ABN7LMZ6_9BACT</name>
<gene>
    <name evidence="13" type="ORF">NSPZN2_30271</name>
</gene>
<keyword evidence="6 12" id="KW-0812">Transmembrane</keyword>
<evidence type="ECO:0000256" key="7">
    <source>
        <dbReference type="ARBA" id="ARBA00022723"/>
    </source>
</evidence>
<feature type="transmembrane region" description="Helical" evidence="12">
    <location>
        <begin position="192"/>
        <end position="214"/>
    </location>
</feature>
<feature type="transmembrane region" description="Helical" evidence="12">
    <location>
        <begin position="271"/>
        <end position="289"/>
    </location>
</feature>
<feature type="transmembrane region" description="Helical" evidence="12">
    <location>
        <begin position="125"/>
        <end position="148"/>
    </location>
</feature>
<keyword evidence="14" id="KW-1185">Reference proteome</keyword>
<dbReference type="NCBIfam" id="TIGR00203">
    <property type="entry name" value="cydB"/>
    <property type="match status" value="1"/>
</dbReference>
<reference evidence="13 14" key="1">
    <citation type="submission" date="2021-02" db="EMBL/GenBank/DDBJ databases">
        <authorList>
            <person name="Han P."/>
        </authorList>
    </citation>
    <scope>NUCLEOTIDE SEQUENCE [LARGE SCALE GENOMIC DNA]</scope>
    <source>
        <strain evidence="13">Candidatus Nitrospira sp. ZN2</strain>
    </source>
</reference>
<keyword evidence="11 12" id="KW-0472">Membrane</keyword>
<evidence type="ECO:0000256" key="4">
    <source>
        <dbReference type="ARBA" id="ARBA00022475"/>
    </source>
</evidence>
<evidence type="ECO:0000256" key="12">
    <source>
        <dbReference type="SAM" id="Phobius"/>
    </source>
</evidence>
<comment type="caution">
    <text evidence="13">The sequence shown here is derived from an EMBL/GenBank/DDBJ whole genome shotgun (WGS) entry which is preliminary data.</text>
</comment>
<evidence type="ECO:0000256" key="10">
    <source>
        <dbReference type="ARBA" id="ARBA00023004"/>
    </source>
</evidence>
<evidence type="ECO:0000256" key="5">
    <source>
        <dbReference type="ARBA" id="ARBA00022617"/>
    </source>
</evidence>
<evidence type="ECO:0000256" key="9">
    <source>
        <dbReference type="ARBA" id="ARBA00022989"/>
    </source>
</evidence>
<sequence length="307" mass="33054">MVRATIGPVWTGNEVWLIGGSALLFLAFPKAYAAGFSGFYLALMILLWLLIGRGLAFELRGHVEHQLWRAGWDAIFSVSGLLLALLLGLLVGNVSRGVPLNAEGYFFLPLWTDSRPGVHPGMLDWFTLLSGLTMVLLLGLHGATYLAMKTIGPLREKSRSVVGTVSALAAVSLSALYVAWPFVQPAVRENYVTNPAGCVWPATSVAALVLVLLFHVRHRQVAAFVSSCLLIASFLITLAWGTYPNLLMAIDPANSVTIAGAAAERGALQVALWWALPGLTLVMCYQWLIRRLFAGPVASASHHSHGA</sequence>
<feature type="transmembrane region" description="Helical" evidence="12">
    <location>
        <begin position="72"/>
        <end position="91"/>
    </location>
</feature>
<dbReference type="GO" id="GO:0016491">
    <property type="term" value="F:oxidoreductase activity"/>
    <property type="evidence" value="ECO:0007669"/>
    <property type="project" value="UniProtKB-KW"/>
</dbReference>
<dbReference type="EC" id="1.10.3.-" evidence="13"/>
<keyword evidence="5" id="KW-0349">Heme</keyword>